<evidence type="ECO:0000313" key="1">
    <source>
        <dbReference type="EMBL" id="OBS22625.1"/>
    </source>
</evidence>
<dbReference type="PANTHER" id="PTHR37540:SF5">
    <property type="entry name" value="TRANSCRIPTION FACTOR DOMAIN-CONTAINING PROTEIN"/>
    <property type="match status" value="1"/>
</dbReference>
<keyword evidence="2" id="KW-1185">Reference proteome</keyword>
<dbReference type="Proteomes" id="UP000091967">
    <property type="component" value="Unassembled WGS sequence"/>
</dbReference>
<gene>
    <name evidence="1" type="ORF">FPOA_08960</name>
</gene>
<evidence type="ECO:0008006" key="3">
    <source>
        <dbReference type="Google" id="ProtNLM"/>
    </source>
</evidence>
<comment type="caution">
    <text evidence="1">The sequence shown here is derived from an EMBL/GenBank/DDBJ whole genome shotgun (WGS) entry which is preliminary data.</text>
</comment>
<dbReference type="PANTHER" id="PTHR37540">
    <property type="entry name" value="TRANSCRIPTION FACTOR (ACR-2), PUTATIVE-RELATED-RELATED"/>
    <property type="match status" value="1"/>
</dbReference>
<proteinExistence type="predicted"/>
<protein>
    <recommendedName>
        <fullName evidence="3">Transcription factor domain-containing protein</fullName>
    </recommendedName>
</protein>
<evidence type="ECO:0000313" key="2">
    <source>
        <dbReference type="Proteomes" id="UP000091967"/>
    </source>
</evidence>
<accession>A0A1B8AQ21</accession>
<name>A0A1B8AQ21_FUSPO</name>
<dbReference type="STRING" id="36050.A0A1B8AQ21"/>
<reference evidence="1 2" key="1">
    <citation type="submission" date="2016-06" db="EMBL/GenBank/DDBJ databases">
        <title>Living apart together: crosstalk between the core and supernumerary genomes in a fungal plant pathogen.</title>
        <authorList>
            <person name="Vanheule A."/>
            <person name="Audenaert K."/>
            <person name="Warris S."/>
            <person name="Van De Geest H."/>
            <person name="Schijlen E."/>
            <person name="Hofte M."/>
            <person name="De Saeger S."/>
            <person name="Haesaert G."/>
            <person name="Waalwijk C."/>
            <person name="Van Der Lee T."/>
        </authorList>
    </citation>
    <scope>NUCLEOTIDE SEQUENCE [LARGE SCALE GENOMIC DNA]</scope>
    <source>
        <strain evidence="1 2">2516</strain>
    </source>
</reference>
<dbReference type="AlphaFoldDB" id="A0A1B8AQ21"/>
<organism evidence="1 2">
    <name type="scientific">Fusarium poae</name>
    <dbReference type="NCBI Taxonomy" id="36050"/>
    <lineage>
        <taxon>Eukaryota</taxon>
        <taxon>Fungi</taxon>
        <taxon>Dikarya</taxon>
        <taxon>Ascomycota</taxon>
        <taxon>Pezizomycotina</taxon>
        <taxon>Sordariomycetes</taxon>
        <taxon>Hypocreomycetidae</taxon>
        <taxon>Hypocreales</taxon>
        <taxon>Nectriaceae</taxon>
        <taxon>Fusarium</taxon>
    </lineage>
</organism>
<dbReference type="EMBL" id="LYXU01000003">
    <property type="protein sequence ID" value="OBS22625.1"/>
    <property type="molecule type" value="Genomic_DNA"/>
</dbReference>
<dbReference type="OMA" id="SESWMVH"/>
<sequence>MPTYWGDVQVCVNVKRVFWAMEMVSGALLSITVVDPAIRHRQKITRRQDEPPSLRDIELYTKSLGTVRKSILAESQIRRRAIMGTVICLSMFDMRVGNFSSWTMHMAGLEMMLDLTGGVESLDSTSPLRQALFLADLFGCLKQDISPKFPSLHLQFEPQATLSPYTRRLVDSFERMHLSVDTPTVIIRNSFAYASRVAALLNKQWAENPTDSSFVLPTCSLAHQALSLPRWNLVTEEGMGAPAHVSALAELVRIATVSLFCIIVSQTSGDLGYIIPRRDVPFQYLMSLIDDKFWEGRLELKLWLLVNQFCVESGLSRIWYLEQIVDTMSQVNLCCWKDLMSCLKEVVWIEGLAPLDMSELRLYVDKQLS</sequence>